<feature type="compositionally biased region" description="Low complexity" evidence="1">
    <location>
        <begin position="71"/>
        <end position="83"/>
    </location>
</feature>
<dbReference type="InParanoid" id="G4TTD9"/>
<accession>G4TTD9</accession>
<dbReference type="CDD" id="cd21075">
    <property type="entry name" value="DBD_XPA-like"/>
    <property type="match status" value="1"/>
</dbReference>
<comment type="caution">
    <text evidence="2">The sequence shown here is derived from an EMBL/GenBank/DDBJ whole genome shotgun (WGS) entry which is preliminary data.</text>
</comment>
<dbReference type="HOGENOM" id="CLU_1054182_0_0_1"/>
<dbReference type="eggNOG" id="ENOG502R1AA">
    <property type="taxonomic scope" value="Eukaryota"/>
</dbReference>
<dbReference type="OrthoDB" id="3058642at2759"/>
<feature type="region of interest" description="Disordered" evidence="1">
    <location>
        <begin position="1"/>
        <end position="54"/>
    </location>
</feature>
<dbReference type="Proteomes" id="UP000007148">
    <property type="component" value="Unassembled WGS sequence"/>
</dbReference>
<feature type="region of interest" description="Disordered" evidence="1">
    <location>
        <begin position="68"/>
        <end position="111"/>
    </location>
</feature>
<protein>
    <submittedName>
        <fullName evidence="2">Uncharacterized protein</fullName>
    </submittedName>
</protein>
<keyword evidence="3" id="KW-1185">Reference proteome</keyword>
<evidence type="ECO:0000313" key="2">
    <source>
        <dbReference type="EMBL" id="CCA74582.1"/>
    </source>
</evidence>
<name>G4TTD9_SERID</name>
<evidence type="ECO:0000256" key="1">
    <source>
        <dbReference type="SAM" id="MobiDB-lite"/>
    </source>
</evidence>
<sequence>MGKRKRPVIDSDSEDSLDHQNINLRGLHSDEESTAQKTTRQPAAITNSSPTKGAGSLLAALNLVQEVDQVTSTSSSPTKPAASPRKKKTNQKPIPIAKPESEWRASDVPRGLDVTKGNAQKLFHVTARDIDASGIQFRTEKRSRGLAGIMHLYQMRDVERVAWAKHGSPEGYDTYIQNQRELWLSRGKDPLKFISVPRPFRYERAGRCKQCQTSFAMPTQMIIDKCEPCRGILCRPSVLVLFDPEVNREAADEEDSEAESETED</sequence>
<evidence type="ECO:0000313" key="3">
    <source>
        <dbReference type="Proteomes" id="UP000007148"/>
    </source>
</evidence>
<feature type="compositionally biased region" description="Polar residues" evidence="1">
    <location>
        <begin position="35"/>
        <end position="51"/>
    </location>
</feature>
<reference evidence="2 3" key="1">
    <citation type="journal article" date="2011" name="PLoS Pathog.">
        <title>Endophytic Life Strategies Decoded by Genome and Transcriptome Analyses of the Mutualistic Root Symbiont Piriformospora indica.</title>
        <authorList>
            <person name="Zuccaro A."/>
            <person name="Lahrmann U."/>
            <person name="Guldener U."/>
            <person name="Langen G."/>
            <person name="Pfiffi S."/>
            <person name="Biedenkopf D."/>
            <person name="Wong P."/>
            <person name="Samans B."/>
            <person name="Grimm C."/>
            <person name="Basiewicz M."/>
            <person name="Murat C."/>
            <person name="Martin F."/>
            <person name="Kogel K.H."/>
        </authorList>
    </citation>
    <scope>NUCLEOTIDE SEQUENCE [LARGE SCALE GENOMIC DNA]</scope>
    <source>
        <strain evidence="2 3">DSM 11827</strain>
    </source>
</reference>
<organism evidence="2 3">
    <name type="scientific">Serendipita indica (strain DSM 11827)</name>
    <name type="common">Root endophyte fungus</name>
    <name type="synonym">Piriformospora indica</name>
    <dbReference type="NCBI Taxonomy" id="1109443"/>
    <lineage>
        <taxon>Eukaryota</taxon>
        <taxon>Fungi</taxon>
        <taxon>Dikarya</taxon>
        <taxon>Basidiomycota</taxon>
        <taxon>Agaricomycotina</taxon>
        <taxon>Agaricomycetes</taxon>
        <taxon>Sebacinales</taxon>
        <taxon>Serendipitaceae</taxon>
        <taxon>Serendipita</taxon>
    </lineage>
</organism>
<gene>
    <name evidence="2" type="ORF">PIIN_08534</name>
</gene>
<dbReference type="AlphaFoldDB" id="G4TTD9"/>
<dbReference type="EMBL" id="CAFZ01000330">
    <property type="protein sequence ID" value="CCA74582.1"/>
    <property type="molecule type" value="Genomic_DNA"/>
</dbReference>
<proteinExistence type="predicted"/>